<sequence>MASSSGAREPRISVWLTGEKPAPRRRAEAELTGEQTGGLDREKIVATTVRLLDAEGLAKFSMRRLAAELGVTAMSVYWYVDTKDDLLELALDEVTGEMPLPDPADESEPWQEQLRRLAIAYRQLLVSHEWVATLVGRYLNVGPHAMRFSDTTLSVMRRSGVAPHRIAGSMGSLFQFVYGFATVEALYRERCRAAGLDQNTYLSRIMSAVAQNKDFMDRHGETVELTQARVDRDLERMWEEDFAVGLDTVIAGIEAMRDRLRDA</sequence>
<keyword evidence="8" id="KW-1185">Reference proteome</keyword>
<dbReference type="PROSITE" id="PS50977">
    <property type="entry name" value="HTH_TETR_2"/>
    <property type="match status" value="1"/>
</dbReference>
<dbReference type="SUPFAM" id="SSF48498">
    <property type="entry name" value="Tetracyclin repressor-like, C-terminal domain"/>
    <property type="match status" value="1"/>
</dbReference>
<dbReference type="EMBL" id="LFXA01000005">
    <property type="protein sequence ID" value="KNB52433.1"/>
    <property type="molecule type" value="Genomic_DNA"/>
</dbReference>
<feature type="DNA-binding region" description="H-T-H motif" evidence="4">
    <location>
        <begin position="61"/>
        <end position="80"/>
    </location>
</feature>
<accession>A0A0K9XGR0</accession>
<evidence type="ECO:0000313" key="8">
    <source>
        <dbReference type="Proteomes" id="UP000037288"/>
    </source>
</evidence>
<dbReference type="InterPro" id="IPR001647">
    <property type="entry name" value="HTH_TetR"/>
</dbReference>
<dbReference type="InterPro" id="IPR050109">
    <property type="entry name" value="HTH-type_TetR-like_transc_reg"/>
</dbReference>
<keyword evidence="1" id="KW-0805">Transcription regulation</keyword>
<evidence type="ECO:0000259" key="6">
    <source>
        <dbReference type="PROSITE" id="PS50977"/>
    </source>
</evidence>
<feature type="region of interest" description="Disordered" evidence="5">
    <location>
        <begin position="1"/>
        <end position="35"/>
    </location>
</feature>
<protein>
    <submittedName>
        <fullName evidence="7">TetR family transcriptional regulator</fullName>
    </submittedName>
</protein>
<evidence type="ECO:0000313" key="7">
    <source>
        <dbReference type="EMBL" id="KNB52433.1"/>
    </source>
</evidence>
<dbReference type="Proteomes" id="UP000037288">
    <property type="component" value="Unassembled WGS sequence"/>
</dbReference>
<reference evidence="8" key="1">
    <citation type="submission" date="2015-07" db="EMBL/GenBank/DDBJ databases">
        <title>Draft genome sequence of Streptomyces sp. CMAA 1322, a bacterium isolated from Caatinga biome, from dry forest semiarid of Brazil.</title>
        <authorList>
            <person name="Santos S.N."/>
            <person name="Gacesa R."/>
            <person name="Taketani R.G."/>
            <person name="Long P.F."/>
            <person name="Melo I.S."/>
        </authorList>
    </citation>
    <scope>NUCLEOTIDE SEQUENCE [LARGE SCALE GENOMIC DNA]</scope>
    <source>
        <strain evidence="8">CMAA 1322</strain>
    </source>
</reference>
<dbReference type="PATRIC" id="fig|1678637.3.peg.2325"/>
<dbReference type="STRING" id="1678637.AC230_10760"/>
<dbReference type="PANTHER" id="PTHR30055">
    <property type="entry name" value="HTH-TYPE TRANSCRIPTIONAL REGULATOR RUTR"/>
    <property type="match status" value="1"/>
</dbReference>
<dbReference type="Gene3D" id="1.10.10.60">
    <property type="entry name" value="Homeodomain-like"/>
    <property type="match status" value="1"/>
</dbReference>
<keyword evidence="2 4" id="KW-0238">DNA-binding</keyword>
<dbReference type="RefSeq" id="WP_049715906.1">
    <property type="nucleotide sequence ID" value="NZ_LFXA01000005.1"/>
</dbReference>
<dbReference type="PANTHER" id="PTHR30055:SF151">
    <property type="entry name" value="TRANSCRIPTIONAL REGULATORY PROTEIN"/>
    <property type="match status" value="1"/>
</dbReference>
<feature type="domain" description="HTH tetR-type" evidence="6">
    <location>
        <begin position="38"/>
        <end position="98"/>
    </location>
</feature>
<gene>
    <name evidence="7" type="ORF">AC230_10760</name>
</gene>
<dbReference type="Gene3D" id="1.10.357.10">
    <property type="entry name" value="Tetracycline Repressor, domain 2"/>
    <property type="match status" value="1"/>
</dbReference>
<evidence type="ECO:0000256" key="4">
    <source>
        <dbReference type="PROSITE-ProRule" id="PRU00335"/>
    </source>
</evidence>
<evidence type="ECO:0000256" key="1">
    <source>
        <dbReference type="ARBA" id="ARBA00023015"/>
    </source>
</evidence>
<organism evidence="7 8">
    <name type="scientific">Streptomyces caatingaensis</name>
    <dbReference type="NCBI Taxonomy" id="1678637"/>
    <lineage>
        <taxon>Bacteria</taxon>
        <taxon>Bacillati</taxon>
        <taxon>Actinomycetota</taxon>
        <taxon>Actinomycetes</taxon>
        <taxon>Kitasatosporales</taxon>
        <taxon>Streptomycetaceae</taxon>
        <taxon>Streptomyces</taxon>
    </lineage>
</organism>
<dbReference type="SUPFAM" id="SSF46689">
    <property type="entry name" value="Homeodomain-like"/>
    <property type="match status" value="1"/>
</dbReference>
<dbReference type="Pfam" id="PF00440">
    <property type="entry name" value="TetR_N"/>
    <property type="match status" value="1"/>
</dbReference>
<comment type="caution">
    <text evidence="7">The sequence shown here is derived from an EMBL/GenBank/DDBJ whole genome shotgun (WGS) entry which is preliminary data.</text>
</comment>
<dbReference type="AlphaFoldDB" id="A0A0K9XGR0"/>
<dbReference type="InterPro" id="IPR004111">
    <property type="entry name" value="Repressor_TetR_C"/>
</dbReference>
<evidence type="ECO:0000256" key="5">
    <source>
        <dbReference type="SAM" id="MobiDB-lite"/>
    </source>
</evidence>
<proteinExistence type="predicted"/>
<evidence type="ECO:0000256" key="3">
    <source>
        <dbReference type="ARBA" id="ARBA00023163"/>
    </source>
</evidence>
<dbReference type="GO" id="GO:0003700">
    <property type="term" value="F:DNA-binding transcription factor activity"/>
    <property type="evidence" value="ECO:0007669"/>
    <property type="project" value="TreeGrafter"/>
</dbReference>
<evidence type="ECO:0000256" key="2">
    <source>
        <dbReference type="ARBA" id="ARBA00023125"/>
    </source>
</evidence>
<keyword evidence="3" id="KW-0804">Transcription</keyword>
<dbReference type="Pfam" id="PF02909">
    <property type="entry name" value="TetR_C_1"/>
    <property type="match status" value="1"/>
</dbReference>
<dbReference type="InterPro" id="IPR036271">
    <property type="entry name" value="Tet_transcr_reg_TetR-rel_C_sf"/>
</dbReference>
<dbReference type="GO" id="GO:0000976">
    <property type="term" value="F:transcription cis-regulatory region binding"/>
    <property type="evidence" value="ECO:0007669"/>
    <property type="project" value="TreeGrafter"/>
</dbReference>
<dbReference type="OrthoDB" id="3214072at2"/>
<dbReference type="GO" id="GO:0045892">
    <property type="term" value="P:negative regulation of DNA-templated transcription"/>
    <property type="evidence" value="ECO:0007669"/>
    <property type="project" value="InterPro"/>
</dbReference>
<dbReference type="InterPro" id="IPR009057">
    <property type="entry name" value="Homeodomain-like_sf"/>
</dbReference>
<name>A0A0K9XGR0_9ACTN</name>